<reference evidence="4 6" key="2">
    <citation type="journal article" date="2019" name="Microb. Pathog.">
        <title>Comparison of VITEK 2, MALDI-TOF MS, 16S rRNA gene sequencing, and whole-genome sequencing for identification of Roseomonas mucosa.</title>
        <authorList>
            <person name="Rudolph W.W."/>
            <person name="Gunzer F."/>
            <person name="Trauth M."/>
            <person name="Bunk B."/>
            <person name="Bigge R."/>
            <person name="Schrottner P."/>
        </authorList>
    </citation>
    <scope>NUCLEOTIDE SEQUENCE [LARGE SCALE GENOMIC DNA]</scope>
    <source>
        <strain evidence="4 6">DSM 103800</strain>
    </source>
</reference>
<evidence type="ECO:0000256" key="2">
    <source>
        <dbReference type="SAM" id="Phobius"/>
    </source>
</evidence>
<dbReference type="AlphaFoldDB" id="A0A1L7AJD3"/>
<protein>
    <submittedName>
        <fullName evidence="3">Uncharacterized protein</fullName>
    </submittedName>
</protein>
<keyword evidence="2" id="KW-0812">Transmembrane</keyword>
<dbReference type="KEGG" id="rgi:RGI145_19125"/>
<feature type="transmembrane region" description="Helical" evidence="2">
    <location>
        <begin position="29"/>
        <end position="49"/>
    </location>
</feature>
<sequence>MDEAPGPPAPPAPPPAGAHGPARRHGPDYLGMGVLLGVVAAIFAAWWVFPVLMRIVNYGDCIGSGRITGC</sequence>
<dbReference type="EMBL" id="JAVVDO010000023">
    <property type="protein sequence ID" value="MDT8332176.1"/>
    <property type="molecule type" value="Genomic_DNA"/>
</dbReference>
<keyword evidence="2" id="KW-1133">Transmembrane helix</keyword>
<dbReference type="STRING" id="257708.RGI145_19125"/>
<proteinExistence type="predicted"/>
<gene>
    <name evidence="3" type="ORF">RGI145_19125</name>
    <name evidence="4" type="ORF">RQ831_14030</name>
</gene>
<organism evidence="3 5">
    <name type="scientific">Roseomonas gilardii</name>
    <dbReference type="NCBI Taxonomy" id="257708"/>
    <lineage>
        <taxon>Bacteria</taxon>
        <taxon>Pseudomonadati</taxon>
        <taxon>Pseudomonadota</taxon>
        <taxon>Alphaproteobacteria</taxon>
        <taxon>Acetobacterales</taxon>
        <taxon>Roseomonadaceae</taxon>
        <taxon>Roseomonas</taxon>
    </lineage>
</organism>
<evidence type="ECO:0000256" key="1">
    <source>
        <dbReference type="SAM" id="MobiDB-lite"/>
    </source>
</evidence>
<reference evidence="3 5" key="1">
    <citation type="submission" date="2016-05" db="EMBL/GenBank/DDBJ databases">
        <title>Complete Genome and Methylome Analysis of Psychrotrophic Bacterial Isolates from Antarctic Lake Untersee.</title>
        <authorList>
            <person name="Fomenkov A."/>
            <person name="Akimov V.N."/>
            <person name="Vasilyeva L.V."/>
            <person name="Andersen D."/>
            <person name="Vincze T."/>
            <person name="Roberts R.J."/>
        </authorList>
    </citation>
    <scope>NUCLEOTIDE SEQUENCE [LARGE SCALE GENOMIC DNA]</scope>
    <source>
        <strain evidence="3 5">U14-5</strain>
    </source>
</reference>
<accession>A0A1L7AJD3</accession>
<keyword evidence="6" id="KW-1185">Reference proteome</keyword>
<feature type="compositionally biased region" description="Pro residues" evidence="1">
    <location>
        <begin position="1"/>
        <end position="16"/>
    </location>
</feature>
<dbReference type="Proteomes" id="UP001258945">
    <property type="component" value="Unassembled WGS sequence"/>
</dbReference>
<reference evidence="4" key="3">
    <citation type="submission" date="2023-09" db="EMBL/GenBank/DDBJ databases">
        <authorList>
            <person name="Schober I."/>
            <person name="Bunk B."/>
        </authorList>
    </citation>
    <scope>NUCLEOTIDE SEQUENCE</scope>
    <source>
        <strain evidence="4">DSM 103800</strain>
    </source>
</reference>
<evidence type="ECO:0000313" key="4">
    <source>
        <dbReference type="EMBL" id="MDT8332176.1"/>
    </source>
</evidence>
<dbReference type="Proteomes" id="UP000185494">
    <property type="component" value="Chromosome 1"/>
</dbReference>
<dbReference type="EMBL" id="CP015583">
    <property type="protein sequence ID" value="APT58906.1"/>
    <property type="molecule type" value="Genomic_DNA"/>
</dbReference>
<keyword evidence="2" id="KW-0472">Membrane</keyword>
<evidence type="ECO:0000313" key="3">
    <source>
        <dbReference type="EMBL" id="APT58906.1"/>
    </source>
</evidence>
<evidence type="ECO:0000313" key="5">
    <source>
        <dbReference type="Proteomes" id="UP000185494"/>
    </source>
</evidence>
<feature type="region of interest" description="Disordered" evidence="1">
    <location>
        <begin position="1"/>
        <end position="22"/>
    </location>
</feature>
<dbReference type="RefSeq" id="WP_027282486.1">
    <property type="nucleotide sequence ID" value="NZ_CP015583.1"/>
</dbReference>
<evidence type="ECO:0000313" key="6">
    <source>
        <dbReference type="Proteomes" id="UP001258945"/>
    </source>
</evidence>
<name>A0A1L7AJD3_9PROT</name>